<keyword evidence="3" id="KW-0731">Sigma factor</keyword>
<accession>A0A8J3MRY9</accession>
<comment type="caution">
    <text evidence="8">The sequence shown here is derived from an EMBL/GenBank/DDBJ whole genome shotgun (WGS) entry which is preliminary data.</text>
</comment>
<dbReference type="InterPro" id="IPR013324">
    <property type="entry name" value="RNA_pol_sigma_r3/r4-like"/>
</dbReference>
<evidence type="ECO:0000313" key="8">
    <source>
        <dbReference type="EMBL" id="GHO46572.1"/>
    </source>
</evidence>
<dbReference type="InterPro" id="IPR036388">
    <property type="entry name" value="WH-like_DNA-bd_sf"/>
</dbReference>
<feature type="domain" description="RNA polymerase sigma factor 70 region 4 type 2" evidence="7">
    <location>
        <begin position="141"/>
        <end position="193"/>
    </location>
</feature>
<name>A0A8J3MRY9_9CHLR</name>
<evidence type="ECO:0000313" key="9">
    <source>
        <dbReference type="Proteomes" id="UP000612362"/>
    </source>
</evidence>
<evidence type="ECO:0000259" key="7">
    <source>
        <dbReference type="Pfam" id="PF08281"/>
    </source>
</evidence>
<evidence type="ECO:0000259" key="6">
    <source>
        <dbReference type="Pfam" id="PF04542"/>
    </source>
</evidence>
<dbReference type="GO" id="GO:0006352">
    <property type="term" value="P:DNA-templated transcription initiation"/>
    <property type="evidence" value="ECO:0007669"/>
    <property type="project" value="InterPro"/>
</dbReference>
<evidence type="ECO:0000256" key="3">
    <source>
        <dbReference type="ARBA" id="ARBA00023082"/>
    </source>
</evidence>
<keyword evidence="9" id="KW-1185">Reference proteome</keyword>
<dbReference type="Gene3D" id="1.10.1740.10">
    <property type="match status" value="1"/>
</dbReference>
<comment type="similarity">
    <text evidence="1">Belongs to the sigma-70 factor family. ECF subfamily.</text>
</comment>
<keyword evidence="5" id="KW-0804">Transcription</keyword>
<evidence type="ECO:0000256" key="2">
    <source>
        <dbReference type="ARBA" id="ARBA00023015"/>
    </source>
</evidence>
<protein>
    <submittedName>
        <fullName evidence="8">RNA polymerase sigma factor</fullName>
    </submittedName>
</protein>
<organism evidence="8 9">
    <name type="scientific">Ktedonospora formicarum</name>
    <dbReference type="NCBI Taxonomy" id="2778364"/>
    <lineage>
        <taxon>Bacteria</taxon>
        <taxon>Bacillati</taxon>
        <taxon>Chloroflexota</taxon>
        <taxon>Ktedonobacteria</taxon>
        <taxon>Ktedonobacterales</taxon>
        <taxon>Ktedonobacteraceae</taxon>
        <taxon>Ktedonospora</taxon>
    </lineage>
</organism>
<dbReference type="GO" id="GO:0016987">
    <property type="term" value="F:sigma factor activity"/>
    <property type="evidence" value="ECO:0007669"/>
    <property type="project" value="UniProtKB-KW"/>
</dbReference>
<dbReference type="SUPFAM" id="SSF88659">
    <property type="entry name" value="Sigma3 and sigma4 domains of RNA polymerase sigma factors"/>
    <property type="match status" value="1"/>
</dbReference>
<keyword evidence="2" id="KW-0805">Transcription regulation</keyword>
<dbReference type="EMBL" id="BNJF01000002">
    <property type="protein sequence ID" value="GHO46572.1"/>
    <property type="molecule type" value="Genomic_DNA"/>
</dbReference>
<dbReference type="InterPro" id="IPR013249">
    <property type="entry name" value="RNA_pol_sigma70_r4_t2"/>
</dbReference>
<sequence length="214" mass="24576">MSYLIEDRTFSGANQKVEAPTDDAEMEILVVQAQRGNIRAFEALYERYNSQICRYLSRMVGNDGIGCELTQETFVKVWSSLPGLRSPVSFVGWLYRIATNCAYTYQKKYAKRQKEISLENYLEQASEPYVEGPEKRVEDIELLRAALVKVSPTYRPCLILYLIEDLPQSKIATLLDMKETSVSKYVSRGLEDLRQIYLKHEGSARPVRKGGKKR</sequence>
<reference evidence="8" key="1">
    <citation type="submission" date="2020-10" db="EMBL/GenBank/DDBJ databases">
        <title>Taxonomic study of unclassified bacteria belonging to the class Ktedonobacteria.</title>
        <authorList>
            <person name="Yabe S."/>
            <person name="Wang C.M."/>
            <person name="Zheng Y."/>
            <person name="Sakai Y."/>
            <person name="Cavaletti L."/>
            <person name="Monciardini P."/>
            <person name="Donadio S."/>
        </authorList>
    </citation>
    <scope>NUCLEOTIDE SEQUENCE</scope>
    <source>
        <strain evidence="8">SOSP1-1</strain>
    </source>
</reference>
<dbReference type="RefSeq" id="WP_220195943.1">
    <property type="nucleotide sequence ID" value="NZ_BNJF01000002.1"/>
</dbReference>
<feature type="domain" description="RNA polymerase sigma-70 region 2" evidence="6">
    <location>
        <begin position="44"/>
        <end position="110"/>
    </location>
</feature>
<dbReference type="Pfam" id="PF08281">
    <property type="entry name" value="Sigma70_r4_2"/>
    <property type="match status" value="1"/>
</dbReference>
<dbReference type="NCBIfam" id="TIGR02937">
    <property type="entry name" value="sigma70-ECF"/>
    <property type="match status" value="1"/>
</dbReference>
<dbReference type="InterPro" id="IPR039425">
    <property type="entry name" value="RNA_pol_sigma-70-like"/>
</dbReference>
<dbReference type="PANTHER" id="PTHR43133">
    <property type="entry name" value="RNA POLYMERASE ECF-TYPE SIGMA FACTO"/>
    <property type="match status" value="1"/>
</dbReference>
<dbReference type="AlphaFoldDB" id="A0A8J3MRY9"/>
<dbReference type="Proteomes" id="UP000612362">
    <property type="component" value="Unassembled WGS sequence"/>
</dbReference>
<evidence type="ECO:0000256" key="1">
    <source>
        <dbReference type="ARBA" id="ARBA00010641"/>
    </source>
</evidence>
<dbReference type="Pfam" id="PF04542">
    <property type="entry name" value="Sigma70_r2"/>
    <property type="match status" value="1"/>
</dbReference>
<dbReference type="Gene3D" id="1.10.10.10">
    <property type="entry name" value="Winged helix-like DNA-binding domain superfamily/Winged helix DNA-binding domain"/>
    <property type="match status" value="1"/>
</dbReference>
<dbReference type="InterPro" id="IPR014284">
    <property type="entry name" value="RNA_pol_sigma-70_dom"/>
</dbReference>
<dbReference type="InterPro" id="IPR013325">
    <property type="entry name" value="RNA_pol_sigma_r2"/>
</dbReference>
<dbReference type="InterPro" id="IPR007627">
    <property type="entry name" value="RNA_pol_sigma70_r2"/>
</dbReference>
<proteinExistence type="inferred from homology"/>
<evidence type="ECO:0000256" key="5">
    <source>
        <dbReference type="ARBA" id="ARBA00023163"/>
    </source>
</evidence>
<evidence type="ECO:0000256" key="4">
    <source>
        <dbReference type="ARBA" id="ARBA00023125"/>
    </source>
</evidence>
<dbReference type="GO" id="GO:0003677">
    <property type="term" value="F:DNA binding"/>
    <property type="evidence" value="ECO:0007669"/>
    <property type="project" value="UniProtKB-KW"/>
</dbReference>
<keyword evidence="4" id="KW-0238">DNA-binding</keyword>
<dbReference type="SUPFAM" id="SSF88946">
    <property type="entry name" value="Sigma2 domain of RNA polymerase sigma factors"/>
    <property type="match status" value="1"/>
</dbReference>
<gene>
    <name evidence="8" type="primary">sigH_2</name>
    <name evidence="8" type="ORF">KSX_47350</name>
</gene>
<dbReference type="PANTHER" id="PTHR43133:SF8">
    <property type="entry name" value="RNA POLYMERASE SIGMA FACTOR HI_1459-RELATED"/>
    <property type="match status" value="1"/>
</dbReference>